<evidence type="ECO:0000259" key="1">
    <source>
        <dbReference type="Pfam" id="PF14191"/>
    </source>
</evidence>
<dbReference type="STRING" id="1888891.DSOL_3207"/>
<evidence type="ECO:0000313" key="3">
    <source>
        <dbReference type="Proteomes" id="UP000186102"/>
    </source>
</evidence>
<organism evidence="2 3">
    <name type="scientific">Desulfosporosinus metallidurans</name>
    <dbReference type="NCBI Taxonomy" id="1888891"/>
    <lineage>
        <taxon>Bacteria</taxon>
        <taxon>Bacillati</taxon>
        <taxon>Bacillota</taxon>
        <taxon>Clostridia</taxon>
        <taxon>Eubacteriales</taxon>
        <taxon>Desulfitobacteriaceae</taxon>
        <taxon>Desulfosporosinus</taxon>
    </lineage>
</organism>
<feature type="domain" description="YodL-like" evidence="1">
    <location>
        <begin position="75"/>
        <end position="171"/>
    </location>
</feature>
<dbReference type="AlphaFoldDB" id="A0A1Q8QRU3"/>
<comment type="caution">
    <text evidence="2">The sequence shown here is derived from an EMBL/GenBank/DDBJ whole genome shotgun (WGS) entry which is preliminary data.</text>
</comment>
<reference evidence="2 3" key="1">
    <citation type="submission" date="2016-09" db="EMBL/GenBank/DDBJ databases">
        <title>Complete genome of Desulfosporosinus sp. OL.</title>
        <authorList>
            <person name="Mardanov A."/>
            <person name="Beletsky A."/>
            <person name="Panova A."/>
            <person name="Karnachuk O."/>
            <person name="Ravin N."/>
        </authorList>
    </citation>
    <scope>NUCLEOTIDE SEQUENCE [LARGE SCALE GENOMIC DNA]</scope>
    <source>
        <strain evidence="2 3">OL</strain>
    </source>
</reference>
<dbReference type="Proteomes" id="UP000186102">
    <property type="component" value="Unassembled WGS sequence"/>
</dbReference>
<evidence type="ECO:0000313" key="2">
    <source>
        <dbReference type="EMBL" id="OLN30075.1"/>
    </source>
</evidence>
<keyword evidence="3" id="KW-1185">Reference proteome</keyword>
<sequence length="186" mass="21289">MNGITIKNDRILFYGNTAGYVEGSKAIVDPMFQCEELKDYLSEKKKLEIQWTSGVFDRMANGKTDIDGSSPILKSCRIHQLKPDVDIMMKFIGYDELLEHFGEPNPDNYQAVYDGQLETNNLDAIYEKFNLNHPPDYQGHSLSMSDVIELYDSNGSSFCYVDRFGFKEIAFQPPEQEQQNGQTMNL</sequence>
<dbReference type="RefSeq" id="WP_075365733.1">
    <property type="nucleotide sequence ID" value="NZ_MLBF01000027.1"/>
</dbReference>
<dbReference type="EMBL" id="MLBF01000027">
    <property type="protein sequence ID" value="OLN30075.1"/>
    <property type="molecule type" value="Genomic_DNA"/>
</dbReference>
<dbReference type="OrthoDB" id="9806961at2"/>
<gene>
    <name evidence="2" type="ORF">DSOL_3207</name>
</gene>
<accession>A0A1Q8QRU3</accession>
<proteinExistence type="predicted"/>
<name>A0A1Q8QRU3_9FIRM</name>
<protein>
    <recommendedName>
        <fullName evidence="1">YodL-like domain-containing protein</fullName>
    </recommendedName>
</protein>
<dbReference type="Pfam" id="PF14191">
    <property type="entry name" value="YodL"/>
    <property type="match status" value="1"/>
</dbReference>
<dbReference type="InterPro" id="IPR025923">
    <property type="entry name" value="YodL-like_dom"/>
</dbReference>